<dbReference type="InterPro" id="IPR010357">
    <property type="entry name" value="TXNDC17_dom"/>
</dbReference>
<dbReference type="OMA" id="HAIYKLT"/>
<dbReference type="STRING" id="27835.A0A158R1B5"/>
<dbReference type="PANTHER" id="PTHR12452">
    <property type="entry name" value="42-9-9 PROTEIN-RELATED"/>
    <property type="match status" value="1"/>
</dbReference>
<evidence type="ECO:0000256" key="1">
    <source>
        <dbReference type="ARBA" id="ARBA00008987"/>
    </source>
</evidence>
<sequence length="162" mass="18006">MARTASVTQYAFTARPLTSRPNLLRGNSSTRNVIALISVRLCSRSRMREVTVNGIEEVKQAIDAASGRIFILFTGSKIDGKTEPVVESVVHSDEGRTLDATFITCFVGARDYWKSPTCPFRTDPAFKLNCVPTLVEYGKKHKRLTEGQLTNADLLKDFFVDS</sequence>
<dbReference type="GO" id="GO:0047134">
    <property type="term" value="F:protein-disulfide reductase [NAD(P)H] activity"/>
    <property type="evidence" value="ECO:0007669"/>
    <property type="project" value="InterPro"/>
</dbReference>
<reference evidence="3 4" key="2">
    <citation type="submission" date="2018-11" db="EMBL/GenBank/DDBJ databases">
        <authorList>
            <consortium name="Pathogen Informatics"/>
        </authorList>
    </citation>
    <scope>NUCLEOTIDE SEQUENCE [LARGE SCALE GENOMIC DNA]</scope>
</reference>
<gene>
    <name evidence="3" type="ORF">NBR_LOCUS13459</name>
</gene>
<dbReference type="PANTHER" id="PTHR12452:SF0">
    <property type="entry name" value="THIOREDOXIN DOMAIN-CONTAINING PROTEIN 17"/>
    <property type="match status" value="1"/>
</dbReference>
<accession>A0A158R1B5</accession>
<name>A0A158R1B5_NIPBR</name>
<dbReference type="GO" id="GO:0005829">
    <property type="term" value="C:cytosol"/>
    <property type="evidence" value="ECO:0007669"/>
    <property type="project" value="TreeGrafter"/>
</dbReference>
<evidence type="ECO:0000313" key="5">
    <source>
        <dbReference type="WBParaSite" id="NBR_0001345801-mRNA-1"/>
    </source>
</evidence>
<dbReference type="WBParaSite" id="NBR_0001345801-mRNA-1">
    <property type="protein sequence ID" value="NBR_0001345801-mRNA-1"/>
    <property type="gene ID" value="NBR_0001345801"/>
</dbReference>
<dbReference type="AlphaFoldDB" id="A0A158R1B5"/>
<keyword evidence="4" id="KW-1185">Reference proteome</keyword>
<evidence type="ECO:0000259" key="2">
    <source>
        <dbReference type="Pfam" id="PF06110"/>
    </source>
</evidence>
<dbReference type="Gene3D" id="3.40.30.10">
    <property type="entry name" value="Glutaredoxin"/>
    <property type="match status" value="1"/>
</dbReference>
<evidence type="ECO:0000313" key="4">
    <source>
        <dbReference type="Proteomes" id="UP000271162"/>
    </source>
</evidence>
<dbReference type="InterPro" id="IPR045108">
    <property type="entry name" value="TXNDC17-like"/>
</dbReference>
<organism evidence="5">
    <name type="scientific">Nippostrongylus brasiliensis</name>
    <name type="common">Rat hookworm</name>
    <dbReference type="NCBI Taxonomy" id="27835"/>
    <lineage>
        <taxon>Eukaryota</taxon>
        <taxon>Metazoa</taxon>
        <taxon>Ecdysozoa</taxon>
        <taxon>Nematoda</taxon>
        <taxon>Chromadorea</taxon>
        <taxon>Rhabditida</taxon>
        <taxon>Rhabditina</taxon>
        <taxon>Rhabditomorpha</taxon>
        <taxon>Strongyloidea</taxon>
        <taxon>Heligmosomidae</taxon>
        <taxon>Nippostrongylus</taxon>
    </lineage>
</organism>
<comment type="similarity">
    <text evidence="1">Belongs to the thioredoxin family.</text>
</comment>
<dbReference type="Pfam" id="PF06110">
    <property type="entry name" value="TXD17-like_Trx"/>
    <property type="match status" value="1"/>
</dbReference>
<feature type="domain" description="Thioredoxin" evidence="2">
    <location>
        <begin position="53"/>
        <end position="160"/>
    </location>
</feature>
<proteinExistence type="inferred from homology"/>
<dbReference type="EMBL" id="UYSL01021049">
    <property type="protein sequence ID" value="VDL77048.1"/>
    <property type="molecule type" value="Genomic_DNA"/>
</dbReference>
<evidence type="ECO:0000313" key="3">
    <source>
        <dbReference type="EMBL" id="VDL77048.1"/>
    </source>
</evidence>
<protein>
    <submittedName>
        <fullName evidence="5">DUF953 domain-containing protein</fullName>
    </submittedName>
</protein>
<dbReference type="Proteomes" id="UP000271162">
    <property type="component" value="Unassembled WGS sequence"/>
</dbReference>
<reference evidence="5" key="1">
    <citation type="submission" date="2016-04" db="UniProtKB">
        <authorList>
            <consortium name="WormBaseParasite"/>
        </authorList>
    </citation>
    <scope>IDENTIFICATION</scope>
</reference>